<feature type="non-terminal residue" evidence="4">
    <location>
        <position position="106"/>
    </location>
</feature>
<dbReference type="SMART" id="SM00360">
    <property type="entry name" value="RRM"/>
    <property type="match status" value="1"/>
</dbReference>
<evidence type="ECO:0000313" key="5">
    <source>
        <dbReference type="Proteomes" id="UP000601435"/>
    </source>
</evidence>
<dbReference type="Proteomes" id="UP000601435">
    <property type="component" value="Unassembled WGS sequence"/>
</dbReference>
<dbReference type="CDD" id="cd00590">
    <property type="entry name" value="RRM_SF"/>
    <property type="match status" value="1"/>
</dbReference>
<sequence length="106" mass="11650">TMETEDSAPPASRPERPFKPRMTAKPGCQVFVKNLDKATGEPELRDLFARHGTVLDVEMATEEGASVAKGYAIVLMSSAKEAKQCVKALNFTKPWGRALIVERDET</sequence>
<feature type="non-terminal residue" evidence="4">
    <location>
        <position position="1"/>
    </location>
</feature>
<dbReference type="SUPFAM" id="SSF54928">
    <property type="entry name" value="RNA-binding domain, RBD"/>
    <property type="match status" value="1"/>
</dbReference>
<reference evidence="4" key="1">
    <citation type="submission" date="2021-02" db="EMBL/GenBank/DDBJ databases">
        <authorList>
            <person name="Dougan E. K."/>
            <person name="Rhodes N."/>
            <person name="Thang M."/>
            <person name="Chan C."/>
        </authorList>
    </citation>
    <scope>NUCLEOTIDE SEQUENCE</scope>
</reference>
<dbReference type="Pfam" id="PF00076">
    <property type="entry name" value="RRM_1"/>
    <property type="match status" value="1"/>
</dbReference>
<keyword evidence="5" id="KW-1185">Reference proteome</keyword>
<dbReference type="PANTHER" id="PTHR15241">
    <property type="entry name" value="TRANSFORMER-2-RELATED"/>
    <property type="match status" value="1"/>
</dbReference>
<dbReference type="PROSITE" id="PS50102">
    <property type="entry name" value="RRM"/>
    <property type="match status" value="1"/>
</dbReference>
<dbReference type="AlphaFoldDB" id="A0A813B3M1"/>
<dbReference type="GO" id="GO:0003723">
    <property type="term" value="F:RNA binding"/>
    <property type="evidence" value="ECO:0007669"/>
    <property type="project" value="UniProtKB-UniRule"/>
</dbReference>
<evidence type="ECO:0000313" key="4">
    <source>
        <dbReference type="EMBL" id="CAE7888779.1"/>
    </source>
</evidence>
<feature type="region of interest" description="Disordered" evidence="2">
    <location>
        <begin position="1"/>
        <end position="23"/>
    </location>
</feature>
<evidence type="ECO:0000256" key="2">
    <source>
        <dbReference type="SAM" id="MobiDB-lite"/>
    </source>
</evidence>
<evidence type="ECO:0000256" key="1">
    <source>
        <dbReference type="PROSITE-ProRule" id="PRU00176"/>
    </source>
</evidence>
<evidence type="ECO:0000259" key="3">
    <source>
        <dbReference type="PROSITE" id="PS50102"/>
    </source>
</evidence>
<dbReference type="OrthoDB" id="762982at2759"/>
<dbReference type="InterPro" id="IPR012677">
    <property type="entry name" value="Nucleotide-bd_a/b_plait_sf"/>
</dbReference>
<gene>
    <name evidence="4" type="ORF">SNEC2469_LOCUS29463</name>
</gene>
<feature type="domain" description="RRM" evidence="3">
    <location>
        <begin position="28"/>
        <end position="106"/>
    </location>
</feature>
<dbReference type="PANTHER" id="PTHR15241:SF304">
    <property type="entry name" value="RRM DOMAIN-CONTAINING PROTEIN"/>
    <property type="match status" value="1"/>
</dbReference>
<organism evidence="4 5">
    <name type="scientific">Symbiodinium necroappetens</name>
    <dbReference type="NCBI Taxonomy" id="1628268"/>
    <lineage>
        <taxon>Eukaryota</taxon>
        <taxon>Sar</taxon>
        <taxon>Alveolata</taxon>
        <taxon>Dinophyceae</taxon>
        <taxon>Suessiales</taxon>
        <taxon>Symbiodiniaceae</taxon>
        <taxon>Symbiodinium</taxon>
    </lineage>
</organism>
<dbReference type="Gene3D" id="3.30.70.330">
    <property type="match status" value="1"/>
</dbReference>
<proteinExistence type="predicted"/>
<dbReference type="InterPro" id="IPR000504">
    <property type="entry name" value="RRM_dom"/>
</dbReference>
<dbReference type="EMBL" id="CAJNJA010066352">
    <property type="protein sequence ID" value="CAE7888779.1"/>
    <property type="molecule type" value="Genomic_DNA"/>
</dbReference>
<comment type="caution">
    <text evidence="4">The sequence shown here is derived from an EMBL/GenBank/DDBJ whole genome shotgun (WGS) entry which is preliminary data.</text>
</comment>
<keyword evidence="1" id="KW-0694">RNA-binding</keyword>
<accession>A0A813B3M1</accession>
<name>A0A813B3M1_9DINO</name>
<dbReference type="InterPro" id="IPR035979">
    <property type="entry name" value="RBD_domain_sf"/>
</dbReference>
<protein>
    <recommendedName>
        <fullName evidence="3">RRM domain-containing protein</fullName>
    </recommendedName>
</protein>